<evidence type="ECO:0000313" key="9">
    <source>
        <dbReference type="EMBL" id="KAK7682158.1"/>
    </source>
</evidence>
<sequence length="498" mass="56915">MKGDLLTYGLLALTTIVLLVKWLKPSPSSLPHIPALTPTAPILSLYGTYRFLVDNKGLMQEGYAKYKGKAFKVAEIFRWHVMVTGPKMVEEIRKAPDDVLSFDDATRQTLQVDYTLGSNVYYNPYHIPIVRTTLTRNLPILFPEVRDEIKEAFNEIIPPTNDWVAYPAVDNMMKIVCRTSNRIFVGLPKCRDPDWMKLNVQFTIDVVVGAFKIGMFPPFLRPLAARLFTNVPNSIDRGLKHLGPMIRHRRKMMEEYGKDYDNKPNDFLSWLMDDAEGEEQTERALVLRILTVNFAAIHTSSQSFTHALYRLAANPEWILPMREEVERVVKADGWTKLAMQKMRKVDSFMKESQRYYGLGALSMTRLALKDFTFSDGTFIPEGTFVSAVAMPMHHDDDYYSDGEVFNPWRFSEMRDEDGEGLRHQMVSTGSEYIPFGHGKHACPGRFFAANELKAMLAHVVVTYDVKFEKEGVVPDPFWAASANAPNLSAKVLFRKRQD</sequence>
<proteinExistence type="inferred from homology"/>
<keyword evidence="6 8" id="KW-0503">Monooxygenase</keyword>
<comment type="cofactor">
    <cofactor evidence="1 7">
        <name>heme</name>
        <dbReference type="ChEBI" id="CHEBI:30413"/>
    </cofactor>
</comment>
<dbReference type="AlphaFoldDB" id="A0AAW0FX23"/>
<dbReference type="EMBL" id="JASBNA010000037">
    <property type="protein sequence ID" value="KAK7682158.1"/>
    <property type="molecule type" value="Genomic_DNA"/>
</dbReference>
<dbReference type="GO" id="GO:0020037">
    <property type="term" value="F:heme binding"/>
    <property type="evidence" value="ECO:0007669"/>
    <property type="project" value="InterPro"/>
</dbReference>
<dbReference type="Gene3D" id="1.10.630.10">
    <property type="entry name" value="Cytochrome P450"/>
    <property type="match status" value="1"/>
</dbReference>
<dbReference type="InterPro" id="IPR036396">
    <property type="entry name" value="Cyt_P450_sf"/>
</dbReference>
<evidence type="ECO:0000256" key="6">
    <source>
        <dbReference type="ARBA" id="ARBA00023033"/>
    </source>
</evidence>
<name>A0AAW0FX23_9APHY</name>
<dbReference type="PROSITE" id="PS00086">
    <property type="entry name" value="CYTOCHROME_P450"/>
    <property type="match status" value="1"/>
</dbReference>
<evidence type="ECO:0000256" key="8">
    <source>
        <dbReference type="RuleBase" id="RU000461"/>
    </source>
</evidence>
<evidence type="ECO:0000256" key="2">
    <source>
        <dbReference type="ARBA" id="ARBA00010617"/>
    </source>
</evidence>
<reference evidence="9 10" key="1">
    <citation type="submission" date="2022-09" db="EMBL/GenBank/DDBJ databases">
        <authorList>
            <person name="Palmer J.M."/>
        </authorList>
    </citation>
    <scope>NUCLEOTIDE SEQUENCE [LARGE SCALE GENOMIC DNA]</scope>
    <source>
        <strain evidence="9 10">DSM 7382</strain>
    </source>
</reference>
<gene>
    <name evidence="9" type="ORF">QCA50_014745</name>
</gene>
<dbReference type="PANTHER" id="PTHR46206:SF1">
    <property type="entry name" value="P450, PUTATIVE (EUROFUNG)-RELATED"/>
    <property type="match status" value="1"/>
</dbReference>
<keyword evidence="5 7" id="KW-0408">Iron</keyword>
<dbReference type="Pfam" id="PF00067">
    <property type="entry name" value="p450"/>
    <property type="match status" value="1"/>
</dbReference>
<dbReference type="CDD" id="cd11041">
    <property type="entry name" value="CYP503A1-like"/>
    <property type="match status" value="1"/>
</dbReference>
<dbReference type="InterPro" id="IPR002401">
    <property type="entry name" value="Cyt_P450_E_grp-I"/>
</dbReference>
<keyword evidence="7 8" id="KW-0349">Heme</keyword>
<keyword evidence="4 8" id="KW-0560">Oxidoreductase</keyword>
<dbReference type="GO" id="GO:0004497">
    <property type="term" value="F:monooxygenase activity"/>
    <property type="evidence" value="ECO:0007669"/>
    <property type="project" value="UniProtKB-KW"/>
</dbReference>
<evidence type="ECO:0000313" key="10">
    <source>
        <dbReference type="Proteomes" id="UP001385951"/>
    </source>
</evidence>
<dbReference type="GO" id="GO:0005506">
    <property type="term" value="F:iron ion binding"/>
    <property type="evidence" value="ECO:0007669"/>
    <property type="project" value="InterPro"/>
</dbReference>
<protein>
    <recommendedName>
        <fullName evidence="11">Cytochrome P450</fullName>
    </recommendedName>
</protein>
<comment type="caution">
    <text evidence="9">The sequence shown here is derived from an EMBL/GenBank/DDBJ whole genome shotgun (WGS) entry which is preliminary data.</text>
</comment>
<feature type="binding site" description="axial binding residue" evidence="7">
    <location>
        <position position="442"/>
    </location>
    <ligand>
        <name>heme</name>
        <dbReference type="ChEBI" id="CHEBI:30413"/>
    </ligand>
    <ligandPart>
        <name>Fe</name>
        <dbReference type="ChEBI" id="CHEBI:18248"/>
    </ligandPart>
</feature>
<dbReference type="Proteomes" id="UP001385951">
    <property type="component" value="Unassembled WGS sequence"/>
</dbReference>
<accession>A0AAW0FX23</accession>
<evidence type="ECO:0000256" key="1">
    <source>
        <dbReference type="ARBA" id="ARBA00001971"/>
    </source>
</evidence>
<dbReference type="InterPro" id="IPR001128">
    <property type="entry name" value="Cyt_P450"/>
</dbReference>
<dbReference type="InterPro" id="IPR017972">
    <property type="entry name" value="Cyt_P450_CS"/>
</dbReference>
<keyword evidence="3 7" id="KW-0479">Metal-binding</keyword>
<evidence type="ECO:0000256" key="4">
    <source>
        <dbReference type="ARBA" id="ARBA00023002"/>
    </source>
</evidence>
<evidence type="ECO:0000256" key="7">
    <source>
        <dbReference type="PIRSR" id="PIRSR602401-1"/>
    </source>
</evidence>
<evidence type="ECO:0008006" key="11">
    <source>
        <dbReference type="Google" id="ProtNLM"/>
    </source>
</evidence>
<dbReference type="PRINTS" id="PR00463">
    <property type="entry name" value="EP450I"/>
</dbReference>
<comment type="similarity">
    <text evidence="2 8">Belongs to the cytochrome P450 family.</text>
</comment>
<dbReference type="PANTHER" id="PTHR46206">
    <property type="entry name" value="CYTOCHROME P450"/>
    <property type="match status" value="1"/>
</dbReference>
<evidence type="ECO:0000256" key="3">
    <source>
        <dbReference type="ARBA" id="ARBA00022723"/>
    </source>
</evidence>
<organism evidence="9 10">
    <name type="scientific">Cerrena zonata</name>
    <dbReference type="NCBI Taxonomy" id="2478898"/>
    <lineage>
        <taxon>Eukaryota</taxon>
        <taxon>Fungi</taxon>
        <taxon>Dikarya</taxon>
        <taxon>Basidiomycota</taxon>
        <taxon>Agaricomycotina</taxon>
        <taxon>Agaricomycetes</taxon>
        <taxon>Polyporales</taxon>
        <taxon>Cerrenaceae</taxon>
        <taxon>Cerrena</taxon>
    </lineage>
</organism>
<dbReference type="SUPFAM" id="SSF48264">
    <property type="entry name" value="Cytochrome P450"/>
    <property type="match status" value="1"/>
</dbReference>
<dbReference type="GO" id="GO:0016705">
    <property type="term" value="F:oxidoreductase activity, acting on paired donors, with incorporation or reduction of molecular oxygen"/>
    <property type="evidence" value="ECO:0007669"/>
    <property type="project" value="InterPro"/>
</dbReference>
<keyword evidence="10" id="KW-1185">Reference proteome</keyword>
<evidence type="ECO:0000256" key="5">
    <source>
        <dbReference type="ARBA" id="ARBA00023004"/>
    </source>
</evidence>